<keyword evidence="6" id="KW-1185">Reference proteome</keyword>
<comment type="caution">
    <text evidence="2">The sequence shown here is derived from an EMBL/GenBank/DDBJ whole genome shotgun (WGS) entry which is preliminary data.</text>
</comment>
<proteinExistence type="predicted"/>
<evidence type="ECO:0000313" key="3">
    <source>
        <dbReference type="EMBL" id="CAF4129853.1"/>
    </source>
</evidence>
<dbReference type="EMBL" id="CAJNRF010013506">
    <property type="protein sequence ID" value="CAF2149726.1"/>
    <property type="molecule type" value="Genomic_DNA"/>
</dbReference>
<gene>
    <name evidence="4" type="ORF">OVN521_LOCUS26859</name>
    <name evidence="3" type="ORF">UXM345_LOCUS23924</name>
    <name evidence="2" type="ORF">WKI299_LOCUS30070</name>
    <name evidence="1" type="ORF">XDN619_LOCUS14692</name>
</gene>
<dbReference type="Proteomes" id="UP000663842">
    <property type="component" value="Unassembled WGS sequence"/>
</dbReference>
<dbReference type="EMBL" id="CAJNRG010005833">
    <property type="protein sequence ID" value="CAF2080679.1"/>
    <property type="molecule type" value="Genomic_DNA"/>
</dbReference>
<evidence type="ECO:0000313" key="4">
    <source>
        <dbReference type="EMBL" id="CAF4210119.1"/>
    </source>
</evidence>
<dbReference type="Proteomes" id="UP000663887">
    <property type="component" value="Unassembled WGS sequence"/>
</dbReference>
<protein>
    <submittedName>
        <fullName evidence="2">Uncharacterized protein</fullName>
    </submittedName>
</protein>
<dbReference type="Proteomes" id="UP000663856">
    <property type="component" value="Unassembled WGS sequence"/>
</dbReference>
<dbReference type="EMBL" id="CAJOBG010007208">
    <property type="protein sequence ID" value="CAF4210119.1"/>
    <property type="molecule type" value="Genomic_DNA"/>
</dbReference>
<evidence type="ECO:0000313" key="1">
    <source>
        <dbReference type="EMBL" id="CAF2080679.1"/>
    </source>
</evidence>
<evidence type="ECO:0000313" key="2">
    <source>
        <dbReference type="EMBL" id="CAF2149726.1"/>
    </source>
</evidence>
<dbReference type="AlphaFoldDB" id="A0A816XSF0"/>
<accession>A0A816XSF0</accession>
<evidence type="ECO:0000313" key="5">
    <source>
        <dbReference type="Proteomes" id="UP000663856"/>
    </source>
</evidence>
<dbReference type="SUPFAM" id="SSF52047">
    <property type="entry name" value="RNI-like"/>
    <property type="match status" value="1"/>
</dbReference>
<evidence type="ECO:0000313" key="6">
    <source>
        <dbReference type="Proteomes" id="UP000663866"/>
    </source>
</evidence>
<sequence>MKLEQLALTVPGIGSLYDLLAAIVPLLSLRRLAIYANESEEKVKAGALSLAQTKIEQFILHSCSSISWNKLSYILSGLSNIRFLDITMFHHNMNSFWWFTFPKLRYMCLILVEVSFE</sequence>
<organism evidence="2 5">
    <name type="scientific">Rotaria magnacalcarata</name>
    <dbReference type="NCBI Taxonomy" id="392030"/>
    <lineage>
        <taxon>Eukaryota</taxon>
        <taxon>Metazoa</taxon>
        <taxon>Spiralia</taxon>
        <taxon>Gnathifera</taxon>
        <taxon>Rotifera</taxon>
        <taxon>Eurotatoria</taxon>
        <taxon>Bdelloidea</taxon>
        <taxon>Philodinida</taxon>
        <taxon>Philodinidae</taxon>
        <taxon>Rotaria</taxon>
    </lineage>
</organism>
<dbReference type="Proteomes" id="UP000663866">
    <property type="component" value="Unassembled WGS sequence"/>
</dbReference>
<reference evidence="2" key="1">
    <citation type="submission" date="2021-02" db="EMBL/GenBank/DDBJ databases">
        <authorList>
            <person name="Nowell W R."/>
        </authorList>
    </citation>
    <scope>NUCLEOTIDE SEQUENCE</scope>
</reference>
<name>A0A816XSF0_9BILA</name>
<dbReference type="EMBL" id="CAJOBF010004241">
    <property type="protein sequence ID" value="CAF4129853.1"/>
    <property type="molecule type" value="Genomic_DNA"/>
</dbReference>